<gene>
    <name evidence="1" type="ORF">MAGb_4140</name>
</gene>
<dbReference type="InterPro" id="IPR005046">
    <property type="entry name" value="DUF285"/>
</dbReference>
<dbReference type="NCBIfam" id="TIGR02167">
    <property type="entry name" value="Liste_lipo_26"/>
    <property type="match status" value="2"/>
</dbReference>
<dbReference type="InterPro" id="IPR011889">
    <property type="entry name" value="Liste_lipo_26"/>
</dbReference>
<dbReference type="Proteomes" id="UP000003181">
    <property type="component" value="Unassembled WGS sequence"/>
</dbReference>
<accession>I5D548</accession>
<dbReference type="Pfam" id="PF03382">
    <property type="entry name" value="DUF285"/>
    <property type="match status" value="1"/>
</dbReference>
<protein>
    <recommendedName>
        <fullName evidence="3">Lipoprotein</fullName>
    </recommendedName>
</protein>
<dbReference type="RefSeq" id="WP_004024161.1">
    <property type="nucleotide sequence ID" value="NZ_AJPR01000011.1"/>
</dbReference>
<dbReference type="PATRIC" id="fig|1110504.5.peg.416"/>
<reference evidence="1 2" key="1">
    <citation type="journal article" date="2012" name="Appl. Environ. Microbiol.">
        <title>Emergence of Atypical Mycoplasma agalactiae Strains Harboring a New Prophage and Associated with an Alpine Wild Ungulate Mortality Episode.</title>
        <authorList>
            <person name="Tardy F."/>
            <person name="Baranowski E."/>
            <person name="Nouvel L.X."/>
            <person name="Mick V."/>
            <person name="Manso-Silvan L."/>
            <person name="Thiaucourt F."/>
            <person name="Thebault P."/>
            <person name="Breton M."/>
            <person name="Sirand-Pugnet P."/>
            <person name="Blanchard A."/>
            <person name="Garnier A."/>
            <person name="Gibert P."/>
            <person name="Game Y."/>
            <person name="Poumarat F."/>
            <person name="Citti C."/>
        </authorList>
    </citation>
    <scope>NUCLEOTIDE SEQUENCE [LARGE SCALE GENOMIC DNA]</scope>
    <source>
        <strain evidence="1 2">14628</strain>
    </source>
</reference>
<comment type="caution">
    <text evidence="1">The sequence shown here is derived from an EMBL/GenBank/DDBJ whole genome shotgun (WGS) entry which is preliminary data.</text>
</comment>
<dbReference type="STRING" id="1110504.MAGb_4140"/>
<evidence type="ECO:0000313" key="1">
    <source>
        <dbReference type="EMBL" id="EIN14807.1"/>
    </source>
</evidence>
<name>I5D548_MYCAA</name>
<organism evidence="1 2">
    <name type="scientific">Mycoplasmopsis agalactiae 14628</name>
    <dbReference type="NCBI Taxonomy" id="1110504"/>
    <lineage>
        <taxon>Bacteria</taxon>
        <taxon>Bacillati</taxon>
        <taxon>Mycoplasmatota</taxon>
        <taxon>Mycoplasmoidales</taxon>
        <taxon>Metamycoplasmataceae</taxon>
        <taxon>Mycoplasmopsis</taxon>
    </lineage>
</organism>
<evidence type="ECO:0000313" key="2">
    <source>
        <dbReference type="Proteomes" id="UP000003181"/>
    </source>
</evidence>
<sequence length="349" mass="39880">METEEEKKANKENAEKVKKIVGELKDAFATFHSLQDFYDQVNVYAKEEKINNLELAETNKSKFLIEDNRGGKNKIKLKLGSTVFEVALGSVLKDKVVTKYTIERNDSDLRISNDNKFEDLNKSGKKIFIRQIGYSLKDNVVTIATMPKNTVEVPKNLPLKIQSLRQAFYQLNSSRINNIEKWNITNVSDISEAFSYASEFNQDVSSWNTTNVRNMAGLFADATKFNMPLNSWDVSNVRQMSNLFAGAAAFNQDLNSWNTENVIDMESMFHTASSFNGNIDNWNVKNVNTMSEMFAHTESFNKDLSKWKLNPIFNVVGMFTGNTKVDVEKLASVWKISIDKFGRIDYNRK</sequence>
<proteinExistence type="predicted"/>
<dbReference type="EMBL" id="AJPR01000011">
    <property type="protein sequence ID" value="EIN14807.1"/>
    <property type="molecule type" value="Genomic_DNA"/>
</dbReference>
<evidence type="ECO:0008006" key="3">
    <source>
        <dbReference type="Google" id="ProtNLM"/>
    </source>
</evidence>
<dbReference type="AlphaFoldDB" id="I5D548"/>